<dbReference type="InterPro" id="IPR032693">
    <property type="entry name" value="YtkA-like_dom"/>
</dbReference>
<dbReference type="Pfam" id="PF13115">
    <property type="entry name" value="YtkA"/>
    <property type="match status" value="1"/>
</dbReference>
<evidence type="ECO:0000313" key="2">
    <source>
        <dbReference type="EMBL" id="PIW17767.1"/>
    </source>
</evidence>
<accession>A0A2M7G6U0</accession>
<organism evidence="2 3">
    <name type="scientific">bacterium (Candidatus Blackallbacteria) CG17_big_fil_post_rev_8_21_14_2_50_48_46</name>
    <dbReference type="NCBI Taxonomy" id="2014261"/>
    <lineage>
        <taxon>Bacteria</taxon>
        <taxon>Candidatus Blackallbacteria</taxon>
    </lineage>
</organism>
<comment type="caution">
    <text evidence="2">The sequence shown here is derived from an EMBL/GenBank/DDBJ whole genome shotgun (WGS) entry which is preliminary data.</text>
</comment>
<name>A0A2M7G6U0_9BACT</name>
<sequence length="132" mass="14132">MQKVSKLSIVWALGASLIALPCLAGSMRSMTKSAAGASYKLTLPKSLMMGKQHLNLKIMKAGQGVAGAKLKAEISMSDGMKETVKITPLKTGEYDLEAHFKMGGDWQLKLQQSAPFKAELAFELKVAGGHSH</sequence>
<reference evidence="2 3" key="1">
    <citation type="submission" date="2017-09" db="EMBL/GenBank/DDBJ databases">
        <title>Depth-based differentiation of microbial function through sediment-hosted aquifers and enrichment of novel symbionts in the deep terrestrial subsurface.</title>
        <authorList>
            <person name="Probst A.J."/>
            <person name="Ladd B."/>
            <person name="Jarett J.K."/>
            <person name="Geller-Mcgrath D.E."/>
            <person name="Sieber C.M."/>
            <person name="Emerson J.B."/>
            <person name="Anantharaman K."/>
            <person name="Thomas B.C."/>
            <person name="Malmstrom R."/>
            <person name="Stieglmeier M."/>
            <person name="Klingl A."/>
            <person name="Woyke T."/>
            <person name="Ryan C.M."/>
            <person name="Banfield J.F."/>
        </authorList>
    </citation>
    <scope>NUCLEOTIDE SEQUENCE [LARGE SCALE GENOMIC DNA]</scope>
    <source>
        <strain evidence="2">CG17_big_fil_post_rev_8_21_14_2_50_48_46</strain>
    </source>
</reference>
<protein>
    <recommendedName>
        <fullName evidence="1">YtkA-like domain-containing protein</fullName>
    </recommendedName>
</protein>
<gene>
    <name evidence="2" type="ORF">COW36_07430</name>
</gene>
<feature type="domain" description="YtkA-like" evidence="1">
    <location>
        <begin position="34"/>
        <end position="110"/>
    </location>
</feature>
<proteinExistence type="predicted"/>
<dbReference type="Proteomes" id="UP000231019">
    <property type="component" value="Unassembled WGS sequence"/>
</dbReference>
<dbReference type="AlphaFoldDB" id="A0A2M7G6U0"/>
<evidence type="ECO:0000259" key="1">
    <source>
        <dbReference type="Pfam" id="PF13115"/>
    </source>
</evidence>
<dbReference type="EMBL" id="PFFQ01000020">
    <property type="protein sequence ID" value="PIW17767.1"/>
    <property type="molecule type" value="Genomic_DNA"/>
</dbReference>
<evidence type="ECO:0000313" key="3">
    <source>
        <dbReference type="Proteomes" id="UP000231019"/>
    </source>
</evidence>